<accession>A0A8C4TXE6</accession>
<feature type="compositionally biased region" description="Polar residues" evidence="12">
    <location>
        <begin position="291"/>
        <end position="303"/>
    </location>
</feature>
<dbReference type="GO" id="GO:0007219">
    <property type="term" value="P:Notch signaling pathway"/>
    <property type="evidence" value="ECO:0007669"/>
    <property type="project" value="UniProtKB-KW"/>
</dbReference>
<dbReference type="OrthoDB" id="10061257at2759"/>
<evidence type="ECO:0000256" key="5">
    <source>
        <dbReference type="ARBA" id="ARBA00014447"/>
    </source>
</evidence>
<dbReference type="GO" id="GO:0007399">
    <property type="term" value="P:nervous system development"/>
    <property type="evidence" value="ECO:0007669"/>
    <property type="project" value="UniProtKB-KW"/>
</dbReference>
<evidence type="ECO:0000256" key="3">
    <source>
        <dbReference type="ARBA" id="ARBA00010906"/>
    </source>
</evidence>
<keyword evidence="9" id="KW-0539">Nucleus</keyword>
<evidence type="ECO:0000256" key="10">
    <source>
        <dbReference type="ARBA" id="ARBA00024957"/>
    </source>
</evidence>
<evidence type="ECO:0000256" key="4">
    <source>
        <dbReference type="ARBA" id="ARBA00011667"/>
    </source>
</evidence>
<proteinExistence type="inferred from homology"/>
<feature type="region of interest" description="Disordered" evidence="12">
    <location>
        <begin position="259"/>
        <end position="315"/>
    </location>
</feature>
<dbReference type="Proteomes" id="UP000694562">
    <property type="component" value="Unplaced"/>
</dbReference>
<feature type="region of interest" description="Disordered" evidence="12">
    <location>
        <begin position="175"/>
        <end position="242"/>
    </location>
</feature>
<dbReference type="GO" id="GO:0005737">
    <property type="term" value="C:cytoplasm"/>
    <property type="evidence" value="ECO:0007669"/>
    <property type="project" value="UniProtKB-SubCell"/>
</dbReference>
<protein>
    <recommendedName>
        <fullName evidence="5">RBPJ-interacting and tubulin-associated protein 1</fullName>
    </recommendedName>
    <alternativeName>
        <fullName evidence="11">RBPJ-interacting and tubulin-associated protein</fullName>
    </alternativeName>
</protein>
<organism evidence="13 14">
    <name type="scientific">Falco tinnunculus</name>
    <name type="common">Common kestrel</name>
    <dbReference type="NCBI Taxonomy" id="100819"/>
    <lineage>
        <taxon>Eukaryota</taxon>
        <taxon>Metazoa</taxon>
        <taxon>Chordata</taxon>
        <taxon>Craniata</taxon>
        <taxon>Vertebrata</taxon>
        <taxon>Euteleostomi</taxon>
        <taxon>Archelosauria</taxon>
        <taxon>Archosauria</taxon>
        <taxon>Dinosauria</taxon>
        <taxon>Saurischia</taxon>
        <taxon>Theropoda</taxon>
        <taxon>Coelurosauria</taxon>
        <taxon>Aves</taxon>
        <taxon>Neognathae</taxon>
        <taxon>Neoaves</taxon>
        <taxon>Telluraves</taxon>
        <taxon>Australaves</taxon>
        <taxon>Falconiformes</taxon>
        <taxon>Falconidae</taxon>
        <taxon>Falco</taxon>
    </lineage>
</organism>
<keyword evidence="8" id="KW-0914">Notch signaling pathway</keyword>
<evidence type="ECO:0000256" key="9">
    <source>
        <dbReference type="ARBA" id="ARBA00023242"/>
    </source>
</evidence>
<comment type="similarity">
    <text evidence="3">Belongs to the RITA family.</text>
</comment>
<reference evidence="13" key="1">
    <citation type="submission" date="2025-08" db="UniProtKB">
        <authorList>
            <consortium name="Ensembl"/>
        </authorList>
    </citation>
    <scope>IDENTIFICATION</scope>
</reference>
<evidence type="ECO:0000256" key="6">
    <source>
        <dbReference type="ARBA" id="ARBA00022490"/>
    </source>
</evidence>
<dbReference type="GO" id="GO:0015631">
    <property type="term" value="F:tubulin binding"/>
    <property type="evidence" value="ECO:0007669"/>
    <property type="project" value="InterPro"/>
</dbReference>
<evidence type="ECO:0000256" key="1">
    <source>
        <dbReference type="ARBA" id="ARBA00004123"/>
    </source>
</evidence>
<feature type="region of interest" description="Disordered" evidence="12">
    <location>
        <begin position="93"/>
        <end position="112"/>
    </location>
</feature>
<comment type="function">
    <text evidence="10">Tubulin-binding protein that acts as a negative regulator of Notch signaling pathway. Shuttles between the cytoplasm and the nucleus and mediates the nuclear export of RBPJ/RBPSUH, thereby preventing the interaction between RBPJ/RBPSUH and NICD product of Notch proteins (Notch intracellular domain), leading to down-regulate Notch-mediated transcription. May play a role in neurogenesis.</text>
</comment>
<dbReference type="GO" id="GO:0051168">
    <property type="term" value="P:nuclear export"/>
    <property type="evidence" value="ECO:0007669"/>
    <property type="project" value="InterPro"/>
</dbReference>
<keyword evidence="14" id="KW-1185">Reference proteome</keyword>
<dbReference type="Ensembl" id="ENSFTIT00000003553.1">
    <property type="protein sequence ID" value="ENSFTIP00000003404.1"/>
    <property type="gene ID" value="ENSFTIG00000002323.1"/>
</dbReference>
<evidence type="ECO:0000256" key="7">
    <source>
        <dbReference type="ARBA" id="ARBA00022902"/>
    </source>
</evidence>
<dbReference type="PANTHER" id="PTHR34917:SF1">
    <property type="entry name" value="RBPJ-INTERACTING AND TUBULIN-ASSOCIATED PROTEIN 1"/>
    <property type="match status" value="1"/>
</dbReference>
<reference evidence="13" key="2">
    <citation type="submission" date="2025-09" db="UniProtKB">
        <authorList>
            <consortium name="Ensembl"/>
        </authorList>
    </citation>
    <scope>IDENTIFICATION</scope>
</reference>
<evidence type="ECO:0000256" key="11">
    <source>
        <dbReference type="ARBA" id="ARBA00031318"/>
    </source>
</evidence>
<evidence type="ECO:0000256" key="12">
    <source>
        <dbReference type="SAM" id="MobiDB-lite"/>
    </source>
</evidence>
<evidence type="ECO:0000256" key="2">
    <source>
        <dbReference type="ARBA" id="ARBA00004496"/>
    </source>
</evidence>
<dbReference type="Pfam" id="PF17066">
    <property type="entry name" value="RITA"/>
    <property type="match status" value="1"/>
</dbReference>
<comment type="subunit">
    <text evidence="4">Interacts with RBPJ/RBPSUH.</text>
</comment>
<dbReference type="PANTHER" id="PTHR34917">
    <property type="entry name" value="RBPJ-INTERACTING AND TUBULIN-ASSOCIATED PROTEIN 1"/>
    <property type="match status" value="1"/>
</dbReference>
<dbReference type="GO" id="GO:0005634">
    <property type="term" value="C:nucleus"/>
    <property type="evidence" value="ECO:0007669"/>
    <property type="project" value="UniProtKB-SubCell"/>
</dbReference>
<dbReference type="InterPro" id="IPR031418">
    <property type="entry name" value="RITA1"/>
</dbReference>
<sequence length="315" mass="33406">MGIPRCQGTAALHCRTGRQGTSAGDSRWHWGHQHWPTGTGDTRWHWAHWLWGQWHTGTSDNSTGDTGTWDQSLIAGTEAHRLGMLVRGIQAHTKDTGHRGHRHTGTGNTRPVAQLSVPPGAAGMPLPAPVTARLSLLAAPCRPRSHTPSFCDESLFGARAPRLREADVAKLHPLLWSPPPAPQSQPGLAARSRGTPLRAVHRPAPASPPTAGFETGPTGKSCGWKRPESNSCSAGRGAPGRGRAQSLCWLSTPSDGLHLASDNLKTEKCRKQSPATAPMTPPGPLMRGRSKSVSGPSLASSSKAAGGCKPRPPWK</sequence>
<name>A0A8C4TXE6_FALTI</name>
<evidence type="ECO:0000313" key="13">
    <source>
        <dbReference type="Ensembl" id="ENSFTIP00000003404.1"/>
    </source>
</evidence>
<keyword evidence="7" id="KW-0524">Neurogenesis</keyword>
<keyword evidence="6" id="KW-0963">Cytoplasm</keyword>
<dbReference type="GO" id="GO:0045746">
    <property type="term" value="P:negative regulation of Notch signaling pathway"/>
    <property type="evidence" value="ECO:0007669"/>
    <property type="project" value="TreeGrafter"/>
</dbReference>
<evidence type="ECO:0000313" key="14">
    <source>
        <dbReference type="Proteomes" id="UP000694562"/>
    </source>
</evidence>
<dbReference type="AlphaFoldDB" id="A0A8C4TXE6"/>
<evidence type="ECO:0000256" key="8">
    <source>
        <dbReference type="ARBA" id="ARBA00022976"/>
    </source>
</evidence>
<comment type="subcellular location">
    <subcellularLocation>
        <location evidence="2">Cytoplasm</location>
    </subcellularLocation>
    <subcellularLocation>
        <location evidence="1">Nucleus</location>
    </subcellularLocation>
</comment>